<proteinExistence type="predicted"/>
<evidence type="ECO:0000313" key="2">
    <source>
        <dbReference type="Proteomes" id="UP000294933"/>
    </source>
</evidence>
<dbReference type="EMBL" id="ML170251">
    <property type="protein sequence ID" value="TDL16130.1"/>
    <property type="molecule type" value="Genomic_DNA"/>
</dbReference>
<protein>
    <submittedName>
        <fullName evidence="1">Uncharacterized protein</fullName>
    </submittedName>
</protein>
<accession>A0A4Y7PNT1</accession>
<organism evidence="1 2">
    <name type="scientific">Rickenella mellea</name>
    <dbReference type="NCBI Taxonomy" id="50990"/>
    <lineage>
        <taxon>Eukaryota</taxon>
        <taxon>Fungi</taxon>
        <taxon>Dikarya</taxon>
        <taxon>Basidiomycota</taxon>
        <taxon>Agaricomycotina</taxon>
        <taxon>Agaricomycetes</taxon>
        <taxon>Hymenochaetales</taxon>
        <taxon>Rickenellaceae</taxon>
        <taxon>Rickenella</taxon>
    </lineage>
</organism>
<dbReference type="VEuPathDB" id="FungiDB:BD410DRAFT_808383"/>
<reference evidence="1 2" key="1">
    <citation type="submission" date="2018-06" db="EMBL/GenBank/DDBJ databases">
        <title>A transcriptomic atlas of mushroom development highlights an independent origin of complex multicellularity.</title>
        <authorList>
            <consortium name="DOE Joint Genome Institute"/>
            <person name="Krizsan K."/>
            <person name="Almasi E."/>
            <person name="Merenyi Z."/>
            <person name="Sahu N."/>
            <person name="Viragh M."/>
            <person name="Koszo T."/>
            <person name="Mondo S."/>
            <person name="Kiss B."/>
            <person name="Balint B."/>
            <person name="Kues U."/>
            <person name="Barry K."/>
            <person name="Hegedus J.C."/>
            <person name="Henrissat B."/>
            <person name="Johnson J."/>
            <person name="Lipzen A."/>
            <person name="Ohm R."/>
            <person name="Nagy I."/>
            <person name="Pangilinan J."/>
            <person name="Yan J."/>
            <person name="Xiong Y."/>
            <person name="Grigoriev I.V."/>
            <person name="Hibbett D.S."/>
            <person name="Nagy L.G."/>
        </authorList>
    </citation>
    <scope>NUCLEOTIDE SEQUENCE [LARGE SCALE GENOMIC DNA]</scope>
    <source>
        <strain evidence="1 2">SZMC22713</strain>
    </source>
</reference>
<dbReference type="AlphaFoldDB" id="A0A4Y7PNT1"/>
<name>A0A4Y7PNT1_9AGAM</name>
<evidence type="ECO:0000313" key="1">
    <source>
        <dbReference type="EMBL" id="TDL16130.1"/>
    </source>
</evidence>
<dbReference type="Proteomes" id="UP000294933">
    <property type="component" value="Unassembled WGS sequence"/>
</dbReference>
<keyword evidence="2" id="KW-1185">Reference proteome</keyword>
<gene>
    <name evidence="1" type="ORF">BD410DRAFT_808383</name>
</gene>
<sequence>MDYFKPWRAPGYVSPSKLKQGFMYNGPFNTCSANPTAPPASVEEPMECWMVQIEGLISILYTHFDPTPPPPIPYGPIHCKIPGISGLLPIACTSGLLSSIHFDHTPPPPIPYHLMHRKIAKITRLLHLSW</sequence>